<name>A0ACC1RVP9_9APHY</name>
<comment type="caution">
    <text evidence="1">The sequence shown here is derived from an EMBL/GenBank/DDBJ whole genome shotgun (WGS) entry which is preliminary data.</text>
</comment>
<protein>
    <submittedName>
        <fullName evidence="1">Uncharacterized protein</fullName>
    </submittedName>
</protein>
<dbReference type="EMBL" id="JANHOG010002143">
    <property type="protein sequence ID" value="KAJ3526724.1"/>
    <property type="molecule type" value="Genomic_DNA"/>
</dbReference>
<proteinExistence type="predicted"/>
<keyword evidence="2" id="KW-1185">Reference proteome</keyword>
<evidence type="ECO:0000313" key="2">
    <source>
        <dbReference type="Proteomes" id="UP001148662"/>
    </source>
</evidence>
<gene>
    <name evidence="1" type="ORF">NM688_g8225</name>
</gene>
<sequence length="522" mass="57948">MRKCTASAIRWDACVGHDSRPMCRLHRAKAVANLHWYRAGLELHQGSDGLKRTERKWRDVPHDLCGFYEAMYCFITVTLPRLHRFTSTATSYINVCTGPAKKPVHAQGLTDHEIYMSVGGPVKFGKMSAPTPNAEIISAYQQNLVYNHSVNAALTVACYEFLATFRHEYELVWKRRWTGATWLFLANRYLTLANIIVLISPYSSEVRYAAAVVELADPHIGLRLLESLPTIILAVFSTLRVFALLGRAYIPAAFTFALGVAPLVLGFYQSSQVTYYYVDDPVLGSSCYYNYLMSPSVLFYSKNCSEHITMTLTHLTVTLAATLSTIVADVIAITITWIKTYRHVREASSIGADAGFGAALLRYGSMFFIVLFIMNLTDGLVMLAVCLVFCHNSQHRTDIVVYGFYPIPHNTEAAPSPRLPNIILSRFLINLRQINVPESGSAARFSHFSLPNFRMPSIPSIIGNLGEPLADNEDDRDDEDHVAAEAYAERAGAAVSAGEDVGTSEVMDIGTLETEEDPVESV</sequence>
<evidence type="ECO:0000313" key="1">
    <source>
        <dbReference type="EMBL" id="KAJ3526724.1"/>
    </source>
</evidence>
<dbReference type="Proteomes" id="UP001148662">
    <property type="component" value="Unassembled WGS sequence"/>
</dbReference>
<reference evidence="1" key="1">
    <citation type="submission" date="2022-07" db="EMBL/GenBank/DDBJ databases">
        <title>Genome Sequence of Phlebia brevispora.</title>
        <authorList>
            <person name="Buettner E."/>
        </authorList>
    </citation>
    <scope>NUCLEOTIDE SEQUENCE</scope>
    <source>
        <strain evidence="1">MPL23</strain>
    </source>
</reference>
<accession>A0ACC1RVP9</accession>
<organism evidence="1 2">
    <name type="scientific">Phlebia brevispora</name>
    <dbReference type="NCBI Taxonomy" id="194682"/>
    <lineage>
        <taxon>Eukaryota</taxon>
        <taxon>Fungi</taxon>
        <taxon>Dikarya</taxon>
        <taxon>Basidiomycota</taxon>
        <taxon>Agaricomycotina</taxon>
        <taxon>Agaricomycetes</taxon>
        <taxon>Polyporales</taxon>
        <taxon>Meruliaceae</taxon>
        <taxon>Phlebia</taxon>
    </lineage>
</organism>